<gene>
    <name evidence="1" type="ORF">Pyn_17934</name>
</gene>
<dbReference type="AlphaFoldDB" id="A0A314ZTZ6"/>
<evidence type="ECO:0000313" key="2">
    <source>
        <dbReference type="Proteomes" id="UP000250321"/>
    </source>
</evidence>
<keyword evidence="2" id="KW-1185">Reference proteome</keyword>
<evidence type="ECO:0000313" key="1">
    <source>
        <dbReference type="EMBL" id="PQQ05456.1"/>
    </source>
</evidence>
<dbReference type="EMBL" id="PJQY01001084">
    <property type="protein sequence ID" value="PQQ05456.1"/>
    <property type="molecule type" value="Genomic_DNA"/>
</dbReference>
<comment type="caution">
    <text evidence="1">The sequence shown here is derived from an EMBL/GenBank/DDBJ whole genome shotgun (WGS) entry which is preliminary data.</text>
</comment>
<name>A0A314ZTZ6_PRUYE</name>
<sequence length="71" mass="7934">MNNKLVHAEIPDEPHVPFDRAVQIARRIQGGCIAISLQEAVSHIADVTFGEIEARWRLGNRIEALSCDNKI</sequence>
<accession>A0A314ZTZ6</accession>
<protein>
    <submittedName>
        <fullName evidence="1">Uncharacterized protein</fullName>
    </submittedName>
</protein>
<organism evidence="1 2">
    <name type="scientific">Prunus yedoensis var. nudiflora</name>
    <dbReference type="NCBI Taxonomy" id="2094558"/>
    <lineage>
        <taxon>Eukaryota</taxon>
        <taxon>Viridiplantae</taxon>
        <taxon>Streptophyta</taxon>
        <taxon>Embryophyta</taxon>
        <taxon>Tracheophyta</taxon>
        <taxon>Spermatophyta</taxon>
        <taxon>Magnoliopsida</taxon>
        <taxon>eudicotyledons</taxon>
        <taxon>Gunneridae</taxon>
        <taxon>Pentapetalae</taxon>
        <taxon>rosids</taxon>
        <taxon>fabids</taxon>
        <taxon>Rosales</taxon>
        <taxon>Rosaceae</taxon>
        <taxon>Amygdaloideae</taxon>
        <taxon>Amygdaleae</taxon>
        <taxon>Prunus</taxon>
    </lineage>
</organism>
<proteinExistence type="predicted"/>
<reference evidence="1 2" key="1">
    <citation type="submission" date="2018-02" db="EMBL/GenBank/DDBJ databases">
        <title>Draft genome of wild Prunus yedoensis var. nudiflora.</title>
        <authorList>
            <person name="Baek S."/>
            <person name="Kim J.-H."/>
            <person name="Choi K."/>
            <person name="Kim G.-B."/>
            <person name="Cho A."/>
            <person name="Jang H."/>
            <person name="Shin C.-H."/>
            <person name="Yu H.-J."/>
            <person name="Mun J.-H."/>
        </authorList>
    </citation>
    <scope>NUCLEOTIDE SEQUENCE [LARGE SCALE GENOMIC DNA]</scope>
    <source>
        <strain evidence="2">cv. Jeju island</strain>
        <tissue evidence="1">Leaf</tissue>
    </source>
</reference>
<dbReference type="Proteomes" id="UP000250321">
    <property type="component" value="Unassembled WGS sequence"/>
</dbReference>